<keyword evidence="3" id="KW-1185">Reference proteome</keyword>
<reference evidence="2 3" key="1">
    <citation type="journal article" date="2023" name="Plants (Basel)">
        <title>Bridging the Gap: Combining Genomics and Transcriptomics Approaches to Understand Stylosanthes scabra, an Orphan Legume from the Brazilian Caatinga.</title>
        <authorList>
            <person name="Ferreira-Neto J.R.C."/>
            <person name="da Silva M.D."/>
            <person name="Binneck E."/>
            <person name="de Melo N.F."/>
            <person name="da Silva R.H."/>
            <person name="de Melo A.L.T.M."/>
            <person name="Pandolfi V."/>
            <person name="Bustamante F.O."/>
            <person name="Brasileiro-Vidal A.C."/>
            <person name="Benko-Iseppon A.M."/>
        </authorList>
    </citation>
    <scope>NUCLEOTIDE SEQUENCE [LARGE SCALE GENOMIC DNA]</scope>
    <source>
        <tissue evidence="2">Leaves</tissue>
    </source>
</reference>
<feature type="compositionally biased region" description="Acidic residues" evidence="1">
    <location>
        <begin position="85"/>
        <end position="102"/>
    </location>
</feature>
<organism evidence="2 3">
    <name type="scientific">Stylosanthes scabra</name>
    <dbReference type="NCBI Taxonomy" id="79078"/>
    <lineage>
        <taxon>Eukaryota</taxon>
        <taxon>Viridiplantae</taxon>
        <taxon>Streptophyta</taxon>
        <taxon>Embryophyta</taxon>
        <taxon>Tracheophyta</taxon>
        <taxon>Spermatophyta</taxon>
        <taxon>Magnoliopsida</taxon>
        <taxon>eudicotyledons</taxon>
        <taxon>Gunneridae</taxon>
        <taxon>Pentapetalae</taxon>
        <taxon>rosids</taxon>
        <taxon>fabids</taxon>
        <taxon>Fabales</taxon>
        <taxon>Fabaceae</taxon>
        <taxon>Papilionoideae</taxon>
        <taxon>50 kb inversion clade</taxon>
        <taxon>dalbergioids sensu lato</taxon>
        <taxon>Dalbergieae</taxon>
        <taxon>Pterocarpus clade</taxon>
        <taxon>Stylosanthes</taxon>
    </lineage>
</organism>
<sequence>MAVHSDDEWITEDDDVNVAKSFEHSNPPLDGDPSNINEGDPGAEFHIPLNIPNDANMDEAGDCELIGDPNQHVNEDVEEEHGIVNDEDGEDDDDVDAMEDEAIGGFQF</sequence>
<protein>
    <submittedName>
        <fullName evidence="2">Uncharacterized protein</fullName>
    </submittedName>
</protein>
<name>A0ABU6Y7Z5_9FABA</name>
<proteinExistence type="predicted"/>
<evidence type="ECO:0000313" key="2">
    <source>
        <dbReference type="EMBL" id="MED6205379.1"/>
    </source>
</evidence>
<feature type="region of interest" description="Disordered" evidence="1">
    <location>
        <begin position="78"/>
        <end position="108"/>
    </location>
</feature>
<comment type="caution">
    <text evidence="2">The sequence shown here is derived from an EMBL/GenBank/DDBJ whole genome shotgun (WGS) entry which is preliminary data.</text>
</comment>
<feature type="region of interest" description="Disordered" evidence="1">
    <location>
        <begin position="1"/>
        <end position="42"/>
    </location>
</feature>
<dbReference type="EMBL" id="JASCZI010241704">
    <property type="protein sequence ID" value="MED6205379.1"/>
    <property type="molecule type" value="Genomic_DNA"/>
</dbReference>
<dbReference type="Proteomes" id="UP001341840">
    <property type="component" value="Unassembled WGS sequence"/>
</dbReference>
<evidence type="ECO:0000313" key="3">
    <source>
        <dbReference type="Proteomes" id="UP001341840"/>
    </source>
</evidence>
<accession>A0ABU6Y7Z5</accession>
<evidence type="ECO:0000256" key="1">
    <source>
        <dbReference type="SAM" id="MobiDB-lite"/>
    </source>
</evidence>
<gene>
    <name evidence="2" type="ORF">PIB30_016965</name>
</gene>